<dbReference type="Pfam" id="PF05649">
    <property type="entry name" value="Peptidase_M13_N"/>
    <property type="match status" value="1"/>
</dbReference>
<keyword evidence="8" id="KW-0482">Metalloprotease</keyword>
<dbReference type="InterPro" id="IPR008753">
    <property type="entry name" value="Peptidase_M13_N"/>
</dbReference>
<dbReference type="PANTHER" id="PTHR11733:SF167">
    <property type="entry name" value="FI17812P1-RELATED"/>
    <property type="match status" value="1"/>
</dbReference>
<name>A0A8D8M8K6_9HEMI</name>
<keyword evidence="9" id="KW-0472">Membrane</keyword>
<dbReference type="Gene3D" id="3.40.390.10">
    <property type="entry name" value="Collagenase (Catalytic Domain)"/>
    <property type="match status" value="1"/>
</dbReference>
<comment type="subcellular location">
    <subcellularLocation>
        <location evidence="2">Cell membrane</location>
        <topology evidence="2">Single-pass type II membrane protein</topology>
    </subcellularLocation>
</comment>
<evidence type="ECO:0000256" key="8">
    <source>
        <dbReference type="ARBA" id="ARBA00023049"/>
    </source>
</evidence>
<evidence type="ECO:0000256" key="3">
    <source>
        <dbReference type="ARBA" id="ARBA00007357"/>
    </source>
</evidence>
<keyword evidence="9" id="KW-0812">Transmembrane</keyword>
<evidence type="ECO:0000256" key="2">
    <source>
        <dbReference type="ARBA" id="ARBA00004401"/>
    </source>
</evidence>
<proteinExistence type="inferred from homology"/>
<dbReference type="GO" id="GO:0004222">
    <property type="term" value="F:metalloendopeptidase activity"/>
    <property type="evidence" value="ECO:0007669"/>
    <property type="project" value="InterPro"/>
</dbReference>
<keyword evidence="9" id="KW-1133">Transmembrane helix</keyword>
<comment type="cofactor">
    <cofactor evidence="1">
        <name>Zn(2+)</name>
        <dbReference type="ChEBI" id="CHEBI:29105"/>
    </cofactor>
</comment>
<organism evidence="12">
    <name type="scientific">Cacopsylla melanoneura</name>
    <dbReference type="NCBI Taxonomy" id="428564"/>
    <lineage>
        <taxon>Eukaryota</taxon>
        <taxon>Metazoa</taxon>
        <taxon>Ecdysozoa</taxon>
        <taxon>Arthropoda</taxon>
        <taxon>Hexapoda</taxon>
        <taxon>Insecta</taxon>
        <taxon>Pterygota</taxon>
        <taxon>Neoptera</taxon>
        <taxon>Paraneoptera</taxon>
        <taxon>Hemiptera</taxon>
        <taxon>Sternorrhyncha</taxon>
        <taxon>Psylloidea</taxon>
        <taxon>Psyllidae</taxon>
        <taxon>Psyllinae</taxon>
        <taxon>Cacopsylla</taxon>
    </lineage>
</organism>
<keyword evidence="7" id="KW-0862">Zinc</keyword>
<feature type="transmembrane region" description="Helical" evidence="9">
    <location>
        <begin position="54"/>
        <end position="74"/>
    </location>
</feature>
<dbReference type="GO" id="GO:0005886">
    <property type="term" value="C:plasma membrane"/>
    <property type="evidence" value="ECO:0007669"/>
    <property type="project" value="UniProtKB-SubCell"/>
</dbReference>
<evidence type="ECO:0000313" key="12">
    <source>
        <dbReference type="EMBL" id="CAG6622556.1"/>
    </source>
</evidence>
<dbReference type="EMBL" id="HBUF01391543">
    <property type="protein sequence ID" value="CAG6734034.1"/>
    <property type="molecule type" value="Transcribed_RNA"/>
</dbReference>
<comment type="similarity">
    <text evidence="3">Belongs to the peptidase M13 family.</text>
</comment>
<accession>A0A8D8M8K6</accession>
<dbReference type="InterPro" id="IPR018497">
    <property type="entry name" value="Peptidase_M13_C"/>
</dbReference>
<reference evidence="12" key="1">
    <citation type="submission" date="2021-05" db="EMBL/GenBank/DDBJ databases">
        <authorList>
            <person name="Alioto T."/>
            <person name="Alioto T."/>
            <person name="Gomez Garrido J."/>
        </authorList>
    </citation>
    <scope>NUCLEOTIDE SEQUENCE</scope>
</reference>
<dbReference type="GO" id="GO:0046872">
    <property type="term" value="F:metal ion binding"/>
    <property type="evidence" value="ECO:0007669"/>
    <property type="project" value="UniProtKB-KW"/>
</dbReference>
<evidence type="ECO:0000259" key="11">
    <source>
        <dbReference type="Pfam" id="PF05649"/>
    </source>
</evidence>
<dbReference type="CDD" id="cd08662">
    <property type="entry name" value="M13"/>
    <property type="match status" value="1"/>
</dbReference>
<dbReference type="PANTHER" id="PTHR11733">
    <property type="entry name" value="ZINC METALLOPROTEASE FAMILY M13 NEPRILYSIN-RELATED"/>
    <property type="match status" value="1"/>
</dbReference>
<evidence type="ECO:0000256" key="1">
    <source>
        <dbReference type="ARBA" id="ARBA00001947"/>
    </source>
</evidence>
<keyword evidence="4" id="KW-0645">Protease</keyword>
<keyword evidence="6" id="KW-0378">Hydrolase</keyword>
<evidence type="ECO:0000259" key="10">
    <source>
        <dbReference type="Pfam" id="PF01431"/>
    </source>
</evidence>
<feature type="domain" description="Peptidase M13 C-terminal" evidence="10">
    <location>
        <begin position="580"/>
        <end position="791"/>
    </location>
</feature>
<evidence type="ECO:0000256" key="6">
    <source>
        <dbReference type="ARBA" id="ARBA00022801"/>
    </source>
</evidence>
<dbReference type="AlphaFoldDB" id="A0A8D8M8K6"/>
<dbReference type="Pfam" id="PF01431">
    <property type="entry name" value="Peptidase_M13"/>
    <property type="match status" value="1"/>
</dbReference>
<dbReference type="GO" id="GO:0016485">
    <property type="term" value="P:protein processing"/>
    <property type="evidence" value="ECO:0007669"/>
    <property type="project" value="TreeGrafter"/>
</dbReference>
<dbReference type="Gene3D" id="1.10.1380.10">
    <property type="entry name" value="Neutral endopeptidase , domain2"/>
    <property type="match status" value="1"/>
</dbReference>
<dbReference type="InterPro" id="IPR000718">
    <property type="entry name" value="Peptidase_M13"/>
</dbReference>
<evidence type="ECO:0000256" key="7">
    <source>
        <dbReference type="ARBA" id="ARBA00022833"/>
    </source>
</evidence>
<dbReference type="PROSITE" id="PS51885">
    <property type="entry name" value="NEPRILYSIN"/>
    <property type="match status" value="1"/>
</dbReference>
<dbReference type="InterPro" id="IPR024079">
    <property type="entry name" value="MetalloPept_cat_dom_sf"/>
</dbReference>
<evidence type="ECO:0000256" key="5">
    <source>
        <dbReference type="ARBA" id="ARBA00022723"/>
    </source>
</evidence>
<sequence>MALSAMTSEDHCSMECMSVQDTHIRGGVPPTGTWLCCMFCGWLRSNKSVHQASISLAMLLVMALLVGSPVIFLITSAPDDKTGCLQQDVDEGCGVGSSSYETCNTVACETTSQKLLLAMNPTIEPCRDFYQYACDHYDVAKIHNEYFDPAHLSLTTLHKFIDNQLKDLLFESKNSDVFKKLGEFFESCVNSNDENNMQQMYKILDELGGYLPPNNAPSVDLTHLMRRILRIYSSPLFDVYLDRSLLDPNDTLSIYVDLPKRFVTSRQFMDTHEYPDSVSDFQYSELFERKKRNNEQSRAYLHIKGRLEELKLILMEKILDSFLPTTLTAAQRKDEKTQILSFASTLSKVIPRDKETFHKLRSDITDYTYDTASLQQIFDHINWDSLFTDLFHVTPNNATVFVMSPTYLVNLNLMLSRFDPRQIHNGILLVYATDILYVLANSTAYTKDKASYCTKITGMVLGEPVNALYASQFKQEFLRHQTSKVNKLFQSLKSSLISRISDMTWLDNATRVFILTKLTHLNIQVTNLDTSQQYITRLLESLQVQEHNFLGNVISRFKLTRKFNETNHLSVRWSYPFLLNAFYEVTLNTIVIPLALIVQPYLRSDIPRYVAYATMGLILSHEMVHSLDLTGLRFDQNGFQNDSSYSAQSRLRLDARLECYAKQYAQVFIKHVDFKRTRVRIQFDWNATKSENMADASGLQIAYNTWRLSHQGFPDPPLPSLSLTPNQLFFVLSAQMYCTKMSPEDYIMAVETDYHTTAPERVNGMMMNSQHFADTFNCAAGSRMNPSKKCSTY</sequence>
<dbReference type="EMBL" id="HBUF01052797">
    <property type="protein sequence ID" value="CAG6622556.1"/>
    <property type="molecule type" value="Transcribed_RNA"/>
</dbReference>
<dbReference type="EMBL" id="HBUF01391544">
    <property type="protein sequence ID" value="CAG6734035.1"/>
    <property type="molecule type" value="Transcribed_RNA"/>
</dbReference>
<feature type="domain" description="Peptidase M13 N-terminal" evidence="11">
    <location>
        <begin position="125"/>
        <end position="525"/>
    </location>
</feature>
<evidence type="ECO:0000256" key="4">
    <source>
        <dbReference type="ARBA" id="ARBA00022670"/>
    </source>
</evidence>
<keyword evidence="5" id="KW-0479">Metal-binding</keyword>
<evidence type="ECO:0000256" key="9">
    <source>
        <dbReference type="SAM" id="Phobius"/>
    </source>
</evidence>
<dbReference type="InterPro" id="IPR042089">
    <property type="entry name" value="Peptidase_M13_dom_2"/>
</dbReference>
<protein>
    <submittedName>
        <fullName evidence="12">Membrane metallo-endopeptidase-like 1</fullName>
    </submittedName>
</protein>
<dbReference type="EMBL" id="HBUF01217164">
    <property type="protein sequence ID" value="CAG6667721.1"/>
    <property type="molecule type" value="Transcribed_RNA"/>
</dbReference>
<dbReference type="EMBL" id="HBUF01217165">
    <property type="protein sequence ID" value="CAG6667723.1"/>
    <property type="molecule type" value="Transcribed_RNA"/>
</dbReference>
<dbReference type="SUPFAM" id="SSF55486">
    <property type="entry name" value="Metalloproteases ('zincins'), catalytic domain"/>
    <property type="match status" value="1"/>
</dbReference>